<dbReference type="SUPFAM" id="SSF54897">
    <property type="entry name" value="Protease propeptides/inhibitors"/>
    <property type="match status" value="1"/>
</dbReference>
<evidence type="ECO:0000313" key="4">
    <source>
        <dbReference type="Proteomes" id="UP000789759"/>
    </source>
</evidence>
<feature type="region of interest" description="Disordered" evidence="1">
    <location>
        <begin position="301"/>
        <end position="394"/>
    </location>
</feature>
<dbReference type="InterPro" id="IPR010259">
    <property type="entry name" value="S8pro/Inhibitor_I9"/>
</dbReference>
<organism evidence="3 4">
    <name type="scientific">Cetraspora pellucida</name>
    <dbReference type="NCBI Taxonomy" id="1433469"/>
    <lineage>
        <taxon>Eukaryota</taxon>
        <taxon>Fungi</taxon>
        <taxon>Fungi incertae sedis</taxon>
        <taxon>Mucoromycota</taxon>
        <taxon>Glomeromycotina</taxon>
        <taxon>Glomeromycetes</taxon>
        <taxon>Diversisporales</taxon>
        <taxon>Gigasporaceae</taxon>
        <taxon>Cetraspora</taxon>
    </lineage>
</organism>
<feature type="domain" description="Inhibitor I9" evidence="2">
    <location>
        <begin position="42"/>
        <end position="109"/>
    </location>
</feature>
<dbReference type="PANTHER" id="PTHR12398:SF20">
    <property type="entry name" value="PROTEIN PHOSPHATASE 1 REGULATORY INHIBITOR SUBUNIT 2"/>
    <property type="match status" value="1"/>
</dbReference>
<dbReference type="GO" id="GO:0009966">
    <property type="term" value="P:regulation of signal transduction"/>
    <property type="evidence" value="ECO:0007669"/>
    <property type="project" value="InterPro"/>
</dbReference>
<feature type="region of interest" description="Disordered" evidence="1">
    <location>
        <begin position="160"/>
        <end position="184"/>
    </location>
</feature>
<dbReference type="EMBL" id="CAJVQA010010546">
    <property type="protein sequence ID" value="CAG8698026.1"/>
    <property type="molecule type" value="Genomic_DNA"/>
</dbReference>
<evidence type="ECO:0000259" key="2">
    <source>
        <dbReference type="Pfam" id="PF05922"/>
    </source>
</evidence>
<proteinExistence type="predicted"/>
<dbReference type="InterPro" id="IPR037045">
    <property type="entry name" value="S8pro/Inhibitor_I9_sf"/>
</dbReference>
<evidence type="ECO:0000256" key="1">
    <source>
        <dbReference type="SAM" id="MobiDB-lite"/>
    </source>
</evidence>
<dbReference type="Pfam" id="PF05922">
    <property type="entry name" value="Inhibitor_I9"/>
    <property type="match status" value="1"/>
</dbReference>
<feature type="compositionally biased region" description="Acidic residues" evidence="1">
    <location>
        <begin position="332"/>
        <end position="342"/>
    </location>
</feature>
<dbReference type="AlphaFoldDB" id="A0A9N9N2W5"/>
<reference evidence="3" key="1">
    <citation type="submission" date="2021-06" db="EMBL/GenBank/DDBJ databases">
        <authorList>
            <person name="Kallberg Y."/>
            <person name="Tangrot J."/>
            <person name="Rosling A."/>
        </authorList>
    </citation>
    <scope>NUCLEOTIDE SEQUENCE</scope>
    <source>
        <strain evidence="3">FL966</strain>
    </source>
</reference>
<keyword evidence="4" id="KW-1185">Reference proteome</keyword>
<feature type="compositionally biased region" description="Low complexity" evidence="1">
    <location>
        <begin position="308"/>
        <end position="325"/>
    </location>
</feature>
<dbReference type="GO" id="GO:0004864">
    <property type="term" value="F:protein phosphatase inhibitor activity"/>
    <property type="evidence" value="ECO:0007669"/>
    <property type="project" value="InterPro"/>
</dbReference>
<dbReference type="Pfam" id="PF04979">
    <property type="entry name" value="IPP-2"/>
    <property type="match status" value="1"/>
</dbReference>
<sequence length="394" mass="43443">MSLRKRDKFAIFVLLSILTFAVVCIMTMNDDLIANEKPRTVKYIVKLKQDISAEDMENLRLNLVGLGANIYKVYNSVIMKGFAVEMPKEFVGALSEDKNVELVEPDQTATCSAGESTRSGFLGLLNCTLGLPRPQGFIPGGKGLSGVDVIGVFEESARTDVTTSSDTSDTSDIDASDTSDTSDITTGKFLEPILRCLNCGISHWKPLGTLEKSGRPVGFQLPVNNTVSMATFENKPKGILKKPSLNFQPKNRLKWDEDNIQLTEGQKNSTMKITEPKTPYIHYNQETDEIMTDLQTIPGLILGSSRESPPAGSHSSVSPSSAHFPDSLKDDWETESSEEDEETKEKRRKFAQLRAQHYNMKDALSLGHKLVDDDDDDNEESSLKDVNLTPGSPV</sequence>
<dbReference type="OrthoDB" id="551302at2759"/>
<dbReference type="Proteomes" id="UP000789759">
    <property type="component" value="Unassembled WGS sequence"/>
</dbReference>
<evidence type="ECO:0000313" key="3">
    <source>
        <dbReference type="EMBL" id="CAG8698026.1"/>
    </source>
</evidence>
<dbReference type="InterPro" id="IPR007062">
    <property type="entry name" value="PPI-2"/>
</dbReference>
<name>A0A9N9N2W5_9GLOM</name>
<protein>
    <submittedName>
        <fullName evidence="3">20974_t:CDS:1</fullName>
    </submittedName>
</protein>
<dbReference type="Gene3D" id="3.30.70.80">
    <property type="entry name" value="Peptidase S8 propeptide/proteinase inhibitor I9"/>
    <property type="match status" value="1"/>
</dbReference>
<comment type="caution">
    <text evidence="3">The sequence shown here is derived from an EMBL/GenBank/DDBJ whole genome shotgun (WGS) entry which is preliminary data.</text>
</comment>
<accession>A0A9N9N2W5</accession>
<gene>
    <name evidence="3" type="ORF">CPELLU_LOCUS11665</name>
</gene>
<dbReference type="PANTHER" id="PTHR12398">
    <property type="entry name" value="PROTEIN PHOSPHATASE INHIBITOR"/>
    <property type="match status" value="1"/>
</dbReference>